<dbReference type="RefSeq" id="WP_251417428.1">
    <property type="nucleotide sequence ID" value="NZ_JAMQGM010000042.1"/>
</dbReference>
<organism evidence="2 3">
    <name type="scientific">Streptomyces meridianus</name>
    <dbReference type="NCBI Taxonomy" id="2938945"/>
    <lineage>
        <taxon>Bacteria</taxon>
        <taxon>Bacillati</taxon>
        <taxon>Actinomycetota</taxon>
        <taxon>Actinomycetes</taxon>
        <taxon>Kitasatosporales</taxon>
        <taxon>Streptomycetaceae</taxon>
        <taxon>Streptomyces</taxon>
    </lineage>
</organism>
<feature type="region of interest" description="Disordered" evidence="1">
    <location>
        <begin position="1"/>
        <end position="21"/>
    </location>
</feature>
<evidence type="ECO:0000313" key="3">
    <source>
        <dbReference type="Proteomes" id="UP001167160"/>
    </source>
</evidence>
<dbReference type="InterPro" id="IPR054202">
    <property type="entry name" value="DUF6907"/>
</dbReference>
<dbReference type="Proteomes" id="UP001167160">
    <property type="component" value="Unassembled WGS sequence"/>
</dbReference>
<evidence type="ECO:0000313" key="2">
    <source>
        <dbReference type="EMBL" id="MCM2579517.1"/>
    </source>
</evidence>
<name>A0ABT0XAI2_9ACTN</name>
<reference evidence="2" key="1">
    <citation type="journal article" date="2023" name="Int. J. Syst. Evol. Microbiol.">
        <title>Streptomyces meridianus sp. nov. isolated from brackish water of the Tagus estuary in Alcochete, Portugal.</title>
        <authorList>
            <person name="Santos J.D.N."/>
            <person name="Klimek D."/>
            <person name="Calusinska M."/>
            <person name="Lobo Da Cunha A."/>
            <person name="Catita J."/>
            <person name="Goncalves H."/>
            <person name="Gonzalez I."/>
            <person name="Reyes F."/>
            <person name="Lage O.M."/>
        </authorList>
    </citation>
    <scope>NUCLEOTIDE SEQUENCE</scope>
    <source>
        <strain evidence="2">MTZ3.1</strain>
    </source>
</reference>
<keyword evidence="3" id="KW-1185">Reference proteome</keyword>
<comment type="caution">
    <text evidence="2">The sequence shown here is derived from an EMBL/GenBank/DDBJ whole genome shotgun (WGS) entry which is preliminary data.</text>
</comment>
<accession>A0ABT0XAI2</accession>
<sequence>MNQLPTMAAAPSTPADQHESGARTWARQIRGGGQIIETCPAWCTDSHHLDVERASSLDDLTHGDYFDGPELPVFDAEQGTAPVQILAGRINIDPYSENPKRRTPHIHFEPFMDEVMECLGPDEFGAVIAQIRAHCDRLDEVHAQLLQVRAEWPESTA</sequence>
<gene>
    <name evidence="2" type="ORF">M1E25_19560</name>
</gene>
<dbReference type="Pfam" id="PF21848">
    <property type="entry name" value="DUF6907"/>
    <property type="match status" value="1"/>
</dbReference>
<protein>
    <submittedName>
        <fullName evidence="2">Uncharacterized protein</fullName>
    </submittedName>
</protein>
<evidence type="ECO:0000256" key="1">
    <source>
        <dbReference type="SAM" id="MobiDB-lite"/>
    </source>
</evidence>
<proteinExistence type="predicted"/>
<dbReference type="EMBL" id="JAMQGM010000042">
    <property type="protein sequence ID" value="MCM2579517.1"/>
    <property type="molecule type" value="Genomic_DNA"/>
</dbReference>